<protein>
    <submittedName>
        <fullName evidence="2">Uncharacterized protein</fullName>
    </submittedName>
</protein>
<accession>K8EC52</accession>
<keyword evidence="3" id="KW-1185">Reference proteome</keyword>
<name>K8EC52_9CHLO</name>
<dbReference type="Pfam" id="PF11282">
    <property type="entry name" value="DUF3082"/>
    <property type="match status" value="1"/>
</dbReference>
<dbReference type="InterPro" id="IPR021434">
    <property type="entry name" value="DUF3082"/>
</dbReference>
<feature type="transmembrane region" description="Helical" evidence="1">
    <location>
        <begin position="177"/>
        <end position="199"/>
    </location>
</feature>
<keyword evidence="1" id="KW-0472">Membrane</keyword>
<gene>
    <name evidence="2" type="ORF">Bathy03g00480</name>
</gene>
<dbReference type="PANTHER" id="PTHR35733">
    <property type="entry name" value="OS02G0307800 PROTEIN"/>
    <property type="match status" value="1"/>
</dbReference>
<sequence>MKSSKTELLDDAKEEDFAAFDDDDSDDDENSNTLLLSKLSVVSLSSFSYFQSACNEAYADVYANPDWQMGVPTEEATPLQNLFGFLFTAFCGWYFWRVVKKRGKRAQTFRVANQLSPEELKEREEERKLKDKKLNASQAFTGGITGIAISAGLYIFASKISTGFDNSSLPESYTARQISITVRTIVEGLVYLATFVYAANGVF</sequence>
<feature type="transmembrane region" description="Helical" evidence="1">
    <location>
        <begin position="79"/>
        <end position="96"/>
    </location>
</feature>
<dbReference type="GeneID" id="19016586"/>
<dbReference type="Proteomes" id="UP000198341">
    <property type="component" value="Chromosome 3"/>
</dbReference>
<reference evidence="2 3" key="1">
    <citation type="submission" date="2011-10" db="EMBL/GenBank/DDBJ databases">
        <authorList>
            <person name="Genoscope - CEA"/>
        </authorList>
    </citation>
    <scope>NUCLEOTIDE SEQUENCE [LARGE SCALE GENOMIC DNA]</scope>
    <source>
        <strain evidence="2 3">RCC 1105</strain>
    </source>
</reference>
<dbReference type="eggNOG" id="ENOG502QTY9">
    <property type="taxonomic scope" value="Eukaryota"/>
</dbReference>
<organism evidence="2 3">
    <name type="scientific">Bathycoccus prasinos</name>
    <dbReference type="NCBI Taxonomy" id="41875"/>
    <lineage>
        <taxon>Eukaryota</taxon>
        <taxon>Viridiplantae</taxon>
        <taxon>Chlorophyta</taxon>
        <taxon>Mamiellophyceae</taxon>
        <taxon>Mamiellales</taxon>
        <taxon>Bathycoccaceae</taxon>
        <taxon>Bathycoccus</taxon>
    </lineage>
</organism>
<keyword evidence="1" id="KW-0812">Transmembrane</keyword>
<evidence type="ECO:0000313" key="3">
    <source>
        <dbReference type="Proteomes" id="UP000198341"/>
    </source>
</evidence>
<dbReference type="GO" id="GO:0009535">
    <property type="term" value="C:chloroplast thylakoid membrane"/>
    <property type="evidence" value="ECO:0007669"/>
    <property type="project" value="TreeGrafter"/>
</dbReference>
<dbReference type="RefSeq" id="XP_007514069.1">
    <property type="nucleotide sequence ID" value="XM_007514007.1"/>
</dbReference>
<dbReference type="STRING" id="41875.K8EC52"/>
<dbReference type="EMBL" id="FO082276">
    <property type="protein sequence ID" value="CCO15506.1"/>
    <property type="molecule type" value="Genomic_DNA"/>
</dbReference>
<dbReference type="KEGG" id="bpg:Bathy03g00480"/>
<dbReference type="OrthoDB" id="5296at2759"/>
<evidence type="ECO:0000313" key="2">
    <source>
        <dbReference type="EMBL" id="CCO15506.1"/>
    </source>
</evidence>
<evidence type="ECO:0000256" key="1">
    <source>
        <dbReference type="SAM" id="Phobius"/>
    </source>
</evidence>
<keyword evidence="1" id="KW-1133">Transmembrane helix</keyword>
<feature type="transmembrane region" description="Helical" evidence="1">
    <location>
        <begin position="136"/>
        <end position="157"/>
    </location>
</feature>
<proteinExistence type="predicted"/>
<dbReference type="PANTHER" id="PTHR35733:SF1">
    <property type="entry name" value="OS02G0307800 PROTEIN"/>
    <property type="match status" value="1"/>
</dbReference>
<dbReference type="AlphaFoldDB" id="K8EC52"/>